<feature type="transmembrane region" description="Helical" evidence="8">
    <location>
        <begin position="32"/>
        <end position="54"/>
    </location>
</feature>
<dbReference type="InterPro" id="IPR037185">
    <property type="entry name" value="EmrE-like"/>
</dbReference>
<evidence type="ECO:0000313" key="12">
    <source>
        <dbReference type="Proteomes" id="UP000270112"/>
    </source>
</evidence>
<evidence type="ECO:0000256" key="6">
    <source>
        <dbReference type="ARBA" id="ARBA00023136"/>
    </source>
</evidence>
<dbReference type="PANTHER" id="PTHR30561">
    <property type="entry name" value="SMR FAMILY PROTON-DEPENDENT DRUG EFFLUX TRANSPORTER SUGE"/>
    <property type="match status" value="1"/>
</dbReference>
<reference evidence="9 11" key="1">
    <citation type="journal article" date="2018" name="Elife">
        <title>Discovery and characterization of a prevalent human gut bacterial enzyme sufficient for the inactivation of a family of plant toxins.</title>
        <authorList>
            <person name="Koppel N."/>
            <person name="Bisanz J.E."/>
            <person name="Pandelia M.E."/>
            <person name="Turnbaugh P.J."/>
            <person name="Balskus E.P."/>
        </authorList>
    </citation>
    <scope>NUCLEOTIDE SEQUENCE [LARGE SCALE GENOMIC DNA]</scope>
    <source>
        <strain evidence="9 11">DSM 16107</strain>
    </source>
</reference>
<keyword evidence="5 8" id="KW-1133">Transmembrane helix</keyword>
<evidence type="ECO:0000313" key="11">
    <source>
        <dbReference type="Proteomes" id="UP000253817"/>
    </source>
</evidence>
<evidence type="ECO:0000256" key="8">
    <source>
        <dbReference type="SAM" id="Phobius"/>
    </source>
</evidence>
<dbReference type="RefSeq" id="WP_114544812.1">
    <property type="nucleotide sequence ID" value="NZ_CALJMG010000055.1"/>
</dbReference>
<name>A0A3N0J101_9ACTN</name>
<keyword evidence="6 8" id="KW-0472">Membrane</keyword>
<protein>
    <submittedName>
        <fullName evidence="10">QacE family quaternary ammonium compound efflux SMR transporter</fullName>
    </submittedName>
</protein>
<proteinExistence type="inferred from homology"/>
<evidence type="ECO:0000256" key="4">
    <source>
        <dbReference type="ARBA" id="ARBA00022692"/>
    </source>
</evidence>
<dbReference type="PANTHER" id="PTHR30561:SF1">
    <property type="entry name" value="MULTIDRUG TRANSPORTER EMRE"/>
    <property type="match status" value="1"/>
</dbReference>
<evidence type="ECO:0000313" key="9">
    <source>
        <dbReference type="EMBL" id="RDB71865.1"/>
    </source>
</evidence>
<keyword evidence="11" id="KW-1185">Reference proteome</keyword>
<dbReference type="SUPFAM" id="SSF103481">
    <property type="entry name" value="Multidrug resistance efflux transporter EmrE"/>
    <property type="match status" value="1"/>
</dbReference>
<dbReference type="AlphaFoldDB" id="A0A3N0J101"/>
<evidence type="ECO:0000256" key="3">
    <source>
        <dbReference type="ARBA" id="ARBA00022475"/>
    </source>
</evidence>
<evidence type="ECO:0000256" key="1">
    <source>
        <dbReference type="ARBA" id="ARBA00004651"/>
    </source>
</evidence>
<dbReference type="GO" id="GO:0005886">
    <property type="term" value="C:plasma membrane"/>
    <property type="evidence" value="ECO:0007669"/>
    <property type="project" value="UniProtKB-SubCell"/>
</dbReference>
<gene>
    <name evidence="9" type="ORF">C1876_00750</name>
    <name evidence="10" type="ORF">DMP09_02845</name>
</gene>
<comment type="similarity">
    <text evidence="7">Belongs to the drug/metabolite transporter (DMT) superfamily. Small multidrug resistance (SMR) (TC 2.A.7.1) family.</text>
</comment>
<dbReference type="GO" id="GO:0022857">
    <property type="term" value="F:transmembrane transporter activity"/>
    <property type="evidence" value="ECO:0007669"/>
    <property type="project" value="InterPro"/>
</dbReference>
<reference evidence="10" key="3">
    <citation type="journal article" date="2019" name="Microbiol. Resour. Announc.">
        <title>Draft Genome Sequences of Type Strains of Gordonibacter faecihominis, Paraeggerthella hongkongensis, Parvibacter caecicola,Slackia equolifaciens, Slackia faecicanis, and Slackia isoflavoniconvertens.</title>
        <authorList>
            <person name="Danylec N."/>
            <person name="Stoll D.A."/>
            <person name="Dotsch A."/>
            <person name="Huch M."/>
        </authorList>
    </citation>
    <scope>NUCLEOTIDE SEQUENCE</scope>
    <source>
        <strain evidence="10">DSM 16107</strain>
    </source>
</reference>
<evidence type="ECO:0000313" key="10">
    <source>
        <dbReference type="EMBL" id="RNM42837.1"/>
    </source>
</evidence>
<feature type="transmembrane region" description="Helical" evidence="8">
    <location>
        <begin position="86"/>
        <end position="105"/>
    </location>
</feature>
<keyword evidence="2" id="KW-0813">Transport</keyword>
<comment type="caution">
    <text evidence="10">The sequence shown here is derived from an EMBL/GenBank/DDBJ whole genome shotgun (WGS) entry which is preliminary data.</text>
</comment>
<dbReference type="InterPro" id="IPR045324">
    <property type="entry name" value="Small_multidrug_res"/>
</dbReference>
<comment type="subcellular location">
    <subcellularLocation>
        <location evidence="1 7">Cell membrane</location>
        <topology evidence="1 7">Multi-pass membrane protein</topology>
    </subcellularLocation>
</comment>
<keyword evidence="4 7" id="KW-0812">Transmembrane</keyword>
<dbReference type="Pfam" id="PF00893">
    <property type="entry name" value="Multi_Drug_Res"/>
    <property type="match status" value="1"/>
</dbReference>
<dbReference type="EMBL" id="PPTT01000001">
    <property type="protein sequence ID" value="RDB71865.1"/>
    <property type="molecule type" value="Genomic_DNA"/>
</dbReference>
<sequence>MDRIHPYALLAVSIVVEVCGVTMMKLSEGFTVPLFTALTLACYCVSFTLLTLTLKHMPLGLVYGIWGGMGTILTAAIGIIVWGDPFNWTTCAGIALIAGGVVLLNRGTQELEEQRA</sequence>
<accession>A0A3N0J101</accession>
<reference evidence="12" key="2">
    <citation type="submission" date="2018-05" db="EMBL/GenBank/DDBJ databases">
        <title>Genome Sequencing of selected type strains of the family Eggerthellaceae.</title>
        <authorList>
            <person name="Danylec N."/>
            <person name="Stoll D.A."/>
            <person name="Doetsch A."/>
            <person name="Huch M."/>
        </authorList>
    </citation>
    <scope>NUCLEOTIDE SEQUENCE [LARGE SCALE GENOMIC DNA]</scope>
    <source>
        <strain evidence="12">DSM 16107</strain>
    </source>
</reference>
<organism evidence="10 12">
    <name type="scientific">Eggerthella sinensis</name>
    <dbReference type="NCBI Taxonomy" id="242230"/>
    <lineage>
        <taxon>Bacteria</taxon>
        <taxon>Bacillati</taxon>
        <taxon>Actinomycetota</taxon>
        <taxon>Coriobacteriia</taxon>
        <taxon>Eggerthellales</taxon>
        <taxon>Eggerthellaceae</taxon>
        <taxon>Eggerthella</taxon>
    </lineage>
</organism>
<dbReference type="Proteomes" id="UP000270112">
    <property type="component" value="Unassembled WGS sequence"/>
</dbReference>
<keyword evidence="3" id="KW-1003">Cell membrane</keyword>
<evidence type="ECO:0000256" key="7">
    <source>
        <dbReference type="RuleBase" id="RU003942"/>
    </source>
</evidence>
<dbReference type="InterPro" id="IPR000390">
    <property type="entry name" value="Small_drug/metabolite_transptr"/>
</dbReference>
<dbReference type="Proteomes" id="UP000253817">
    <property type="component" value="Unassembled WGS sequence"/>
</dbReference>
<dbReference type="OrthoDB" id="3175079at2"/>
<dbReference type="FunFam" id="1.10.3730.20:FF:000001">
    <property type="entry name" value="Quaternary ammonium compound resistance transporter SugE"/>
    <property type="match status" value="1"/>
</dbReference>
<feature type="transmembrane region" description="Helical" evidence="8">
    <location>
        <begin position="61"/>
        <end position="80"/>
    </location>
</feature>
<dbReference type="EMBL" id="QICC01000006">
    <property type="protein sequence ID" value="RNM42837.1"/>
    <property type="molecule type" value="Genomic_DNA"/>
</dbReference>
<dbReference type="Gene3D" id="1.10.3730.20">
    <property type="match status" value="1"/>
</dbReference>
<evidence type="ECO:0000256" key="5">
    <source>
        <dbReference type="ARBA" id="ARBA00022989"/>
    </source>
</evidence>
<feature type="transmembrane region" description="Helical" evidence="8">
    <location>
        <begin position="7"/>
        <end position="26"/>
    </location>
</feature>
<evidence type="ECO:0000256" key="2">
    <source>
        <dbReference type="ARBA" id="ARBA00022448"/>
    </source>
</evidence>